<keyword evidence="17" id="KW-1185">Reference proteome</keyword>
<evidence type="ECO:0000256" key="2">
    <source>
        <dbReference type="ARBA" id="ARBA00008531"/>
    </source>
</evidence>
<name>A0ABW0MF22_9BURK</name>
<dbReference type="EMBL" id="JBHSMT010000029">
    <property type="protein sequence ID" value="MFC5476051.1"/>
    <property type="molecule type" value="Genomic_DNA"/>
</dbReference>
<dbReference type="InterPro" id="IPR003593">
    <property type="entry name" value="AAA+_ATPase"/>
</dbReference>
<evidence type="ECO:0000256" key="5">
    <source>
        <dbReference type="ARBA" id="ARBA00022475"/>
    </source>
</evidence>
<dbReference type="InterPro" id="IPR000897">
    <property type="entry name" value="SRP54_GTPase_dom"/>
</dbReference>
<organism evidence="16 17">
    <name type="scientific">Paraherbaspirillum soli</name>
    <dbReference type="NCBI Taxonomy" id="631222"/>
    <lineage>
        <taxon>Bacteria</taxon>
        <taxon>Pseudomonadati</taxon>
        <taxon>Pseudomonadota</taxon>
        <taxon>Betaproteobacteria</taxon>
        <taxon>Burkholderiales</taxon>
        <taxon>Oxalobacteraceae</taxon>
        <taxon>Paraherbaspirillum</taxon>
    </lineage>
</organism>
<evidence type="ECO:0000259" key="14">
    <source>
        <dbReference type="SMART" id="SM00382"/>
    </source>
</evidence>
<keyword evidence="10" id="KW-0472">Membrane</keyword>
<dbReference type="Proteomes" id="UP001596045">
    <property type="component" value="Unassembled WGS sequence"/>
</dbReference>
<dbReference type="InterPro" id="IPR047040">
    <property type="entry name" value="FlhF__GTPase_dom"/>
</dbReference>
<evidence type="ECO:0000256" key="1">
    <source>
        <dbReference type="ARBA" id="ARBA00004413"/>
    </source>
</evidence>
<keyword evidence="6" id="KW-0547">Nucleotide-binding</keyword>
<dbReference type="SMART" id="SM00382">
    <property type="entry name" value="AAA"/>
    <property type="match status" value="1"/>
</dbReference>
<comment type="subcellular location">
    <subcellularLocation>
        <location evidence="1">Cell membrane</location>
        <topology evidence="1">Peripheral membrane protein</topology>
        <orientation evidence="1">Cytoplasmic side</orientation>
    </subcellularLocation>
</comment>
<evidence type="ECO:0000256" key="10">
    <source>
        <dbReference type="ARBA" id="ARBA00023136"/>
    </source>
</evidence>
<evidence type="ECO:0000256" key="13">
    <source>
        <dbReference type="NCBIfam" id="TIGR03499"/>
    </source>
</evidence>
<dbReference type="Gene3D" id="3.40.50.300">
    <property type="entry name" value="P-loop containing nucleotide triphosphate hydrolases"/>
    <property type="match status" value="1"/>
</dbReference>
<accession>A0ABW0MF22</accession>
<dbReference type="InterPro" id="IPR027417">
    <property type="entry name" value="P-loop_NTPase"/>
</dbReference>
<keyword evidence="16" id="KW-0969">Cilium</keyword>
<keyword evidence="7" id="KW-1005">Bacterial flagellum biogenesis</keyword>
<reference evidence="17" key="1">
    <citation type="journal article" date="2019" name="Int. J. Syst. Evol. Microbiol.">
        <title>The Global Catalogue of Microorganisms (GCM) 10K type strain sequencing project: providing services to taxonomists for standard genome sequencing and annotation.</title>
        <authorList>
            <consortium name="The Broad Institute Genomics Platform"/>
            <consortium name="The Broad Institute Genome Sequencing Center for Infectious Disease"/>
            <person name="Wu L."/>
            <person name="Ma J."/>
        </authorList>
    </citation>
    <scope>NUCLEOTIDE SEQUENCE [LARGE SCALE GENOMIC DNA]</scope>
    <source>
        <strain evidence="17">JCM 17066</strain>
    </source>
</reference>
<evidence type="ECO:0000256" key="7">
    <source>
        <dbReference type="ARBA" id="ARBA00022795"/>
    </source>
</evidence>
<dbReference type="SMART" id="SM00962">
    <property type="entry name" value="SRP54"/>
    <property type="match status" value="1"/>
</dbReference>
<proteinExistence type="inferred from homology"/>
<comment type="caution">
    <text evidence="16">The sequence shown here is derived from an EMBL/GenBank/DDBJ whole genome shotgun (WGS) entry which is preliminary data.</text>
</comment>
<evidence type="ECO:0000256" key="9">
    <source>
        <dbReference type="ARBA" id="ARBA00023134"/>
    </source>
</evidence>
<keyword evidence="4" id="KW-0813">Transport</keyword>
<evidence type="ECO:0000313" key="17">
    <source>
        <dbReference type="Proteomes" id="UP001596045"/>
    </source>
</evidence>
<keyword evidence="5" id="KW-1003">Cell membrane</keyword>
<evidence type="ECO:0000256" key="4">
    <source>
        <dbReference type="ARBA" id="ARBA00022448"/>
    </source>
</evidence>
<evidence type="ECO:0000256" key="3">
    <source>
        <dbReference type="ARBA" id="ARBA00014919"/>
    </source>
</evidence>
<dbReference type="Pfam" id="PF00448">
    <property type="entry name" value="SRP54"/>
    <property type="match status" value="1"/>
</dbReference>
<keyword evidence="16" id="KW-0966">Cell projection</keyword>
<sequence>MSTNATTIVAPSSREALRLVREQLGPDAIILSNRVVDGGVEIIAMLDQEDVPQPQATVPPPVESVAPLLPVAAAPAPTPVPAPVAAVQAVAPISTPAAPAAPIAGSNNSVISEIHSMRGMIEEQLAGLVWNDKQRRDPVRGHLLRTLLGAGFSARLAKAMLDHLPTGQNFATGMAWVKAELARNLPLLENEDALMDAGGVYALMGPTGVGKTTTTAKLAARCVLRFGPEKLALLTTDSYRIGAFEQLRIYGQILGVSVHAVKDAADLRLALDDLRDKHMVLIDTVGKSQRDRTVSEQVAMLCGAGRPVKRLLLLNAASHGDTLNEVVHAYKHGAGGNELAGCIFTKVDEATHPGALLDTVIRHRLPVHYVSTGQKVPENLLLADRTQLVDSVFQAASRSSLFVPGEADLAERPAPLNNDAEVAAAAAQAAAQAETTERLRAQCQQLIRALAHDAEELAANAAALANGQIGFDGTRDLWRDLADDNVSSKVLTQKLLSQARTEIASACSDVVLAMGGKVELNAEQSGDAYILHGSLLLSDRGGMPLAAPHQVLSTAATAITTAAMAAVPGQRQRDWLQQQDFGKPLVHLLECMPLPEAMQDWSTDGVQWLARARAATPVLDGGDSTTLAKLAYQLDFTPQQAVIYKGKAALQSLAETTVALRLGSKGDAGALPAPALRCVVVRIADRHSGKQLAQWYLLSNLGPQLAASQLAEWTRWRLAADPYFRLLKQAVQQLGGCGQPGDADMLKRLLIAAQASTTVWRLLHAQDSWAPAARSLLAQLAGRQIRPGASRPASAAVLFEGFGKLIVLLDALDAEGATSPRQLSGIAAVQG</sequence>
<evidence type="ECO:0000256" key="8">
    <source>
        <dbReference type="ARBA" id="ARBA00022927"/>
    </source>
</evidence>
<dbReference type="CDD" id="cd17873">
    <property type="entry name" value="FlhF"/>
    <property type="match status" value="1"/>
</dbReference>
<feature type="domain" description="SRP54-type proteins GTP-binding" evidence="15">
    <location>
        <begin position="198"/>
        <end position="394"/>
    </location>
</feature>
<protein>
    <recommendedName>
        <fullName evidence="3 13">Flagellar biosynthesis protein FlhF</fullName>
    </recommendedName>
</protein>
<gene>
    <name evidence="16" type="primary">flhF</name>
    <name evidence="16" type="ORF">ACFPM8_18980</name>
</gene>
<evidence type="ECO:0000313" key="16">
    <source>
        <dbReference type="EMBL" id="MFC5476051.1"/>
    </source>
</evidence>
<keyword evidence="9" id="KW-0342">GTP-binding</keyword>
<dbReference type="SUPFAM" id="SSF52540">
    <property type="entry name" value="P-loop containing nucleoside triphosphate hydrolases"/>
    <property type="match status" value="1"/>
</dbReference>
<evidence type="ECO:0000256" key="6">
    <source>
        <dbReference type="ARBA" id="ARBA00022741"/>
    </source>
</evidence>
<keyword evidence="16" id="KW-0282">Flagellum</keyword>
<evidence type="ECO:0000259" key="15">
    <source>
        <dbReference type="SMART" id="SM00962"/>
    </source>
</evidence>
<comment type="similarity">
    <text evidence="2">Belongs to the GTP-binding SRP family.</text>
</comment>
<dbReference type="InterPro" id="IPR012337">
    <property type="entry name" value="RNaseH-like_sf"/>
</dbReference>
<keyword evidence="11" id="KW-1006">Bacterial flagellum protein export</keyword>
<feature type="domain" description="AAA+ ATPase" evidence="14">
    <location>
        <begin position="197"/>
        <end position="367"/>
    </location>
</feature>
<dbReference type="PANTHER" id="PTHR43134">
    <property type="entry name" value="SIGNAL RECOGNITION PARTICLE RECEPTOR SUBUNIT ALPHA"/>
    <property type="match status" value="1"/>
</dbReference>
<dbReference type="PANTHER" id="PTHR43134:SF3">
    <property type="entry name" value="FLAGELLAR BIOSYNTHESIS PROTEIN FLHF"/>
    <property type="match status" value="1"/>
</dbReference>
<dbReference type="RefSeq" id="WP_378999874.1">
    <property type="nucleotide sequence ID" value="NZ_JBHSMT010000029.1"/>
</dbReference>
<dbReference type="SUPFAM" id="SSF53098">
    <property type="entry name" value="Ribonuclease H-like"/>
    <property type="match status" value="1"/>
</dbReference>
<evidence type="ECO:0000256" key="11">
    <source>
        <dbReference type="ARBA" id="ARBA00023225"/>
    </source>
</evidence>
<keyword evidence="8" id="KW-0653">Protein transport</keyword>
<dbReference type="Gene3D" id="3.90.350.10">
    <property type="entry name" value="Transposase Inhibitor Protein From Tn5, Chain A, domain 1"/>
    <property type="match status" value="1"/>
</dbReference>
<dbReference type="InterPro" id="IPR020006">
    <property type="entry name" value="FlhF"/>
</dbReference>
<comment type="function">
    <text evidence="12">Necessary for flagellar biosynthesis. May be involved in translocation of the flagellum.</text>
</comment>
<dbReference type="NCBIfam" id="TIGR03499">
    <property type="entry name" value="FlhF"/>
    <property type="match status" value="1"/>
</dbReference>
<evidence type="ECO:0000256" key="12">
    <source>
        <dbReference type="ARBA" id="ARBA00025337"/>
    </source>
</evidence>